<dbReference type="EnsemblMetazoa" id="XM_030975665">
    <property type="protein sequence ID" value="XP_030831525"/>
    <property type="gene ID" value="LOC115920256"/>
</dbReference>
<sequence>MGKLKVFEVLLTGNQEVYKPGDVVQGEARIVVSEEKGDIRDIRVKCVGKSFTWWSKREWLGWGLATREVTYYTKHEYFREEITLQGAGNDNSAANRITLTAGEHRFPFQFEIPNTTLPPPFEDPFGHVRYYVKGTIGRPWKIDHRTQKLFSIVTVKDLNYELNVLTILRKRFIGKRGYVKVFGINAFAVPYEFLLVTKLRRQCVASAVLQDPPFSEGTH</sequence>
<reference evidence="4" key="1">
    <citation type="submission" date="2015-02" db="EMBL/GenBank/DDBJ databases">
        <title>Genome sequencing for Strongylocentrotus purpuratus.</title>
        <authorList>
            <person name="Murali S."/>
            <person name="Liu Y."/>
            <person name="Vee V."/>
            <person name="English A."/>
            <person name="Wang M."/>
            <person name="Skinner E."/>
            <person name="Han Y."/>
            <person name="Muzny D.M."/>
            <person name="Worley K.C."/>
            <person name="Gibbs R.A."/>
        </authorList>
    </citation>
    <scope>NUCLEOTIDE SEQUENCE</scope>
</reference>
<dbReference type="Pfam" id="PF00339">
    <property type="entry name" value="Arrestin_N"/>
    <property type="match status" value="1"/>
</dbReference>
<evidence type="ECO:0000313" key="4">
    <source>
        <dbReference type="Proteomes" id="UP000007110"/>
    </source>
</evidence>
<dbReference type="GO" id="GO:0005737">
    <property type="term" value="C:cytoplasm"/>
    <property type="evidence" value="ECO:0000318"/>
    <property type="project" value="GO_Central"/>
</dbReference>
<dbReference type="PANTHER" id="PTHR11188:SF176">
    <property type="entry name" value="ARRESTIN DOMAIN-CONTAINING PROTEIN 1"/>
    <property type="match status" value="1"/>
</dbReference>
<dbReference type="InterPro" id="IPR050357">
    <property type="entry name" value="Arrestin_domain-protein"/>
</dbReference>
<dbReference type="RefSeq" id="XP_030831525.1">
    <property type="nucleotide sequence ID" value="XM_030975665.1"/>
</dbReference>
<dbReference type="GO" id="GO:0015031">
    <property type="term" value="P:protein transport"/>
    <property type="evidence" value="ECO:0000318"/>
    <property type="project" value="GO_Central"/>
</dbReference>
<proteinExistence type="inferred from homology"/>
<dbReference type="InParanoid" id="A0A7M7SU40"/>
<evidence type="ECO:0000313" key="3">
    <source>
        <dbReference type="EnsemblMetazoa" id="XP_030831525"/>
    </source>
</evidence>
<dbReference type="InterPro" id="IPR014756">
    <property type="entry name" value="Ig_E-set"/>
</dbReference>
<dbReference type="InterPro" id="IPR014752">
    <property type="entry name" value="Arrestin-like_C"/>
</dbReference>
<evidence type="ECO:0000256" key="1">
    <source>
        <dbReference type="ARBA" id="ARBA00005298"/>
    </source>
</evidence>
<feature type="domain" description="Arrestin-like N-terminal" evidence="2">
    <location>
        <begin position="8"/>
        <end position="159"/>
    </location>
</feature>
<dbReference type="Gene3D" id="2.60.40.640">
    <property type="match status" value="1"/>
</dbReference>
<comment type="similarity">
    <text evidence="1">Belongs to the arrestin family.</text>
</comment>
<dbReference type="GeneID" id="115920256"/>
<dbReference type="PANTHER" id="PTHR11188">
    <property type="entry name" value="ARRESTIN DOMAIN CONTAINING PROTEIN"/>
    <property type="match status" value="1"/>
</dbReference>
<name>A0A7M7SU40_STRPU</name>
<keyword evidence="4" id="KW-1185">Reference proteome</keyword>
<dbReference type="Proteomes" id="UP000007110">
    <property type="component" value="Unassembled WGS sequence"/>
</dbReference>
<organism evidence="3 4">
    <name type="scientific">Strongylocentrotus purpuratus</name>
    <name type="common">Purple sea urchin</name>
    <dbReference type="NCBI Taxonomy" id="7668"/>
    <lineage>
        <taxon>Eukaryota</taxon>
        <taxon>Metazoa</taxon>
        <taxon>Echinodermata</taxon>
        <taxon>Eleutherozoa</taxon>
        <taxon>Echinozoa</taxon>
        <taxon>Echinoidea</taxon>
        <taxon>Euechinoidea</taxon>
        <taxon>Echinacea</taxon>
        <taxon>Camarodonta</taxon>
        <taxon>Echinidea</taxon>
        <taxon>Strongylocentrotidae</taxon>
        <taxon>Strongylocentrotus</taxon>
    </lineage>
</organism>
<evidence type="ECO:0000259" key="2">
    <source>
        <dbReference type="Pfam" id="PF00339"/>
    </source>
</evidence>
<dbReference type="OrthoDB" id="7785529at2759"/>
<reference evidence="3" key="2">
    <citation type="submission" date="2021-01" db="UniProtKB">
        <authorList>
            <consortium name="EnsemblMetazoa"/>
        </authorList>
    </citation>
    <scope>IDENTIFICATION</scope>
</reference>
<dbReference type="SUPFAM" id="SSF81296">
    <property type="entry name" value="E set domains"/>
    <property type="match status" value="1"/>
</dbReference>
<accession>A0A7M7SU40</accession>
<protein>
    <recommendedName>
        <fullName evidence="2">Arrestin-like N-terminal domain-containing protein</fullName>
    </recommendedName>
</protein>
<dbReference type="InterPro" id="IPR011021">
    <property type="entry name" value="Arrestin-like_N"/>
</dbReference>
<dbReference type="AlphaFoldDB" id="A0A7M7SU40"/>
<dbReference type="KEGG" id="spu:115920256"/>
<dbReference type="OMA" id="HEYFREE"/>